<sequence>MIQTTLSNPKRADLPPVQVCFPISAYKEIYTKLEAIGIGSVLERDCCVTEINGRYPILKRLENTTINVDELDYLAKRLESFDRNELAKFQGVAAINGYSDMTDLINLTFCCQEATVVRDFSDLGKIGREHYMDLHGGITEDELKNVDFQKTALSLLLNESGKVTPYGVVYENCMYMEQLYDRKTFPDYDYSGQSVMTVAITDRNDPDTSALITWLYLPMEECYIERAMLRAGINTFEDIRLQVHSSDLPAELDTLLSADTKQLRDFNVLSNVLSAKYQILDDVGRQKLGAVIQMASPSNLTEAINLIRQLDLFDFVPGVSTPEEYGRHTIIESGHFNYDGELDEFYDFKKYGNWRISNEQGQFTPVGYISYHGFISIDEVMAGSETERMGMTMGGM</sequence>
<evidence type="ECO:0008006" key="3">
    <source>
        <dbReference type="Google" id="ProtNLM"/>
    </source>
</evidence>
<proteinExistence type="predicted"/>
<dbReference type="EMBL" id="JAGSND010000020">
    <property type="protein sequence ID" value="MBR0600081.1"/>
    <property type="molecule type" value="Genomic_DNA"/>
</dbReference>
<organism evidence="1 2">
    <name type="scientific">Sinanaerobacter chloroacetimidivorans</name>
    <dbReference type="NCBI Taxonomy" id="2818044"/>
    <lineage>
        <taxon>Bacteria</taxon>
        <taxon>Bacillati</taxon>
        <taxon>Bacillota</taxon>
        <taxon>Clostridia</taxon>
        <taxon>Peptostreptococcales</taxon>
        <taxon>Anaerovoracaceae</taxon>
        <taxon>Sinanaerobacter</taxon>
    </lineage>
</organism>
<name>A0A8J7W4A2_9FIRM</name>
<evidence type="ECO:0000313" key="2">
    <source>
        <dbReference type="Proteomes" id="UP000675664"/>
    </source>
</evidence>
<keyword evidence="2" id="KW-1185">Reference proteome</keyword>
<gene>
    <name evidence="1" type="ORF">KCX82_19530</name>
</gene>
<protein>
    <recommendedName>
        <fullName evidence="3">Antirestriction protein (ArdA)</fullName>
    </recommendedName>
</protein>
<reference evidence="1" key="2">
    <citation type="submission" date="2021-04" db="EMBL/GenBank/DDBJ databases">
        <authorList>
            <person name="Liu J."/>
        </authorList>
    </citation>
    <scope>NUCLEOTIDE SEQUENCE</scope>
    <source>
        <strain evidence="1">BAD-6</strain>
    </source>
</reference>
<comment type="caution">
    <text evidence="1">The sequence shown here is derived from an EMBL/GenBank/DDBJ whole genome shotgun (WGS) entry which is preliminary data.</text>
</comment>
<dbReference type="Proteomes" id="UP000675664">
    <property type="component" value="Unassembled WGS sequence"/>
</dbReference>
<reference evidence="1" key="1">
    <citation type="submission" date="2021-04" db="EMBL/GenBank/DDBJ databases">
        <title>Sinoanaerobacter chloroacetimidivorans sp. nov., an obligate anaerobic bacterium isolated from anaerobic sludge.</title>
        <authorList>
            <person name="Bao Y."/>
        </authorList>
    </citation>
    <scope>NUCLEOTIDE SEQUENCE</scope>
    <source>
        <strain evidence="1">BAD-6</strain>
    </source>
</reference>
<accession>A0A8J7W4A2</accession>
<dbReference type="RefSeq" id="WP_227020201.1">
    <property type="nucleotide sequence ID" value="NZ_JAGSND010000020.1"/>
</dbReference>
<dbReference type="AlphaFoldDB" id="A0A8J7W4A2"/>
<evidence type="ECO:0000313" key="1">
    <source>
        <dbReference type="EMBL" id="MBR0600081.1"/>
    </source>
</evidence>